<keyword evidence="6" id="KW-0539">Nucleus</keyword>
<evidence type="ECO:0000256" key="3">
    <source>
        <dbReference type="ARBA" id="ARBA00022658"/>
    </source>
</evidence>
<dbReference type="Pfam" id="PF04421">
    <property type="entry name" value="Mss4"/>
    <property type="match status" value="1"/>
</dbReference>
<dbReference type="Pfam" id="PF10996">
    <property type="entry name" value="Beta-Casp"/>
    <property type="match status" value="1"/>
</dbReference>
<dbReference type="GeneID" id="30150652"/>
<evidence type="ECO:0000259" key="8">
    <source>
        <dbReference type="SMART" id="SM01027"/>
    </source>
</evidence>
<dbReference type="InterPro" id="IPR036866">
    <property type="entry name" value="RibonucZ/Hydroxyglut_hydro"/>
</dbReference>
<dbReference type="InterPro" id="IPR027075">
    <property type="entry name" value="CPSF2"/>
</dbReference>
<evidence type="ECO:0000256" key="7">
    <source>
        <dbReference type="SAM" id="MobiDB-lite"/>
    </source>
</evidence>
<proteinExistence type="predicted"/>
<dbReference type="InterPro" id="IPR011323">
    <property type="entry name" value="Mss4/transl-control_tumour"/>
</dbReference>
<evidence type="ECO:0000313" key="10">
    <source>
        <dbReference type="Proteomes" id="UP000094336"/>
    </source>
</evidence>
<keyword evidence="4" id="KW-0507">mRNA processing</keyword>
<dbReference type="InterPro" id="IPR011057">
    <property type="entry name" value="Mss4-like_sf"/>
</dbReference>
<dbReference type="InterPro" id="IPR025069">
    <property type="entry name" value="Cpsf2_C"/>
</dbReference>
<evidence type="ECO:0000256" key="2">
    <source>
        <dbReference type="ARBA" id="ARBA00022448"/>
    </source>
</evidence>
<feature type="region of interest" description="Disordered" evidence="7">
    <location>
        <begin position="840"/>
        <end position="860"/>
    </location>
</feature>
<feature type="compositionally biased region" description="Acidic residues" evidence="7">
    <location>
        <begin position="599"/>
        <end position="610"/>
    </location>
</feature>
<dbReference type="SUPFAM" id="SSF51316">
    <property type="entry name" value="Mss4-like"/>
    <property type="match status" value="1"/>
</dbReference>
<dbReference type="Pfam" id="PF13299">
    <property type="entry name" value="CPSF100_C"/>
    <property type="match status" value="1"/>
</dbReference>
<dbReference type="EMBL" id="KV454432">
    <property type="protein sequence ID" value="ODQ79525.1"/>
    <property type="molecule type" value="Genomic_DNA"/>
</dbReference>
<evidence type="ECO:0000256" key="4">
    <source>
        <dbReference type="ARBA" id="ARBA00022664"/>
    </source>
</evidence>
<evidence type="ECO:0000313" key="9">
    <source>
        <dbReference type="EMBL" id="ODQ79525.1"/>
    </source>
</evidence>
<dbReference type="PANTHER" id="PTHR45922:SF1">
    <property type="entry name" value="CLEAVAGE AND POLYADENYLATION SPECIFICITY FACTOR SUBUNIT 2"/>
    <property type="match status" value="1"/>
</dbReference>
<dbReference type="AlphaFoldDB" id="A0A1E3QPB3"/>
<sequence>MSIKQPILRCPFPECHSRIMVSPPKLSTVGIRSSPDMLVCHGTEIPTLESATDTLQFYQINDIWAFDNIGVSRSTDGVFTSPATPVLVAGEKIKLDRFLTCADCDKGPLGFAGVASGHGIKEAGNLDARVLQAQDLCYYLSQNTSPLLPLSPAMFTFESLVSPLDSSTRCSRLSFGLVHILADPGWDSIADLAYLAPAVAETHLILLSHPTAEYLGGYASLLHHYPVLKTIPTYSTLPVTNLGRVNTIDQYRSAGLIGPLDTAQFEVEDIEDMFDKILPLKHAQTTQLTGNFDNLRITPYNAGHTLGGTVWLLSKDNEKIVYAPAWNHSKDSFLNGSAFLQANGQPLPQLLRPTAVITNSNIGSALPHKKRTEKFLQLVDATLANGGSVLLPSSLGGRMLELIHLVDEHLQSAPIPVLMLAHTGSRVLNYAGSMLEWMAPAVIKDWELKNQVPFDASRVQLIEAHELPKFSGPKVVFAADSCFSRGTDAQACLAALCSDERTTILLTERTHGRCLAKELYSTWEALSMQRLGKLEDGNAVPFEQTLVFDTKKEEPLSGLELQEFKSIVAGRRREKAAAKNIDKKNKSLLSSDNTNILDESSDESSEEEDIKEVVAPTDEGLVDMDVRAAKGKHRMFPFLQKRPRYDDYGETIRHADYQKVEEKKFDRRKFVPKDVKPGQKRKWNDAEVLEKEKKEFKVNELDSLHNPRRVVYGTQSLGARCGLAFVDLAGLVDLRSMAMILPLLKPKKVVLLADVTEPRNQAVVYNFFSKSANFAKNGIDVLCVAVNEALEIGGANNSFEIRLDDELVKLLKWQNITGGYSISHVIGEVAVVERDTLAEDRKAEMNDDDDDDDDYDPEAKVNDNTELVLRPLSAPSTSIIQTQPLAVGDIRLSELKKRLGAANHRAEFKGEGTLVVNDEVIIRKVNDGNLIVDGFPGTLFYEVRESVRGMLGYVG</sequence>
<evidence type="ECO:0000256" key="5">
    <source>
        <dbReference type="ARBA" id="ARBA00022927"/>
    </source>
</evidence>
<dbReference type="GO" id="GO:0006397">
    <property type="term" value="P:mRNA processing"/>
    <property type="evidence" value="ECO:0007669"/>
    <property type="project" value="UniProtKB-KW"/>
</dbReference>
<protein>
    <recommendedName>
        <fullName evidence="8">Beta-Casp domain-containing protein</fullName>
    </recommendedName>
</protein>
<dbReference type="RefSeq" id="XP_018984853.1">
    <property type="nucleotide sequence ID" value="XM_019132799.1"/>
</dbReference>
<dbReference type="InterPro" id="IPR022712">
    <property type="entry name" value="Beta_Casp"/>
</dbReference>
<dbReference type="Pfam" id="PF16661">
    <property type="entry name" value="Lactamase_B_6"/>
    <property type="match status" value="1"/>
</dbReference>
<dbReference type="Gene3D" id="3.60.15.10">
    <property type="entry name" value="Ribonuclease Z/Hydroxyacylglutathione hydrolase-like"/>
    <property type="match status" value="1"/>
</dbReference>
<dbReference type="STRING" id="984486.A0A1E3QPB3"/>
<name>A0A1E3QPB3_9ASCO</name>
<keyword evidence="2" id="KW-0813">Transport</keyword>
<dbReference type="GO" id="GO:0005847">
    <property type="term" value="C:mRNA cleavage and polyadenylation specificity factor complex"/>
    <property type="evidence" value="ECO:0007669"/>
    <property type="project" value="InterPro"/>
</dbReference>
<dbReference type="GO" id="GO:0007264">
    <property type="term" value="P:small GTPase-mediated signal transduction"/>
    <property type="evidence" value="ECO:0007669"/>
    <property type="project" value="InterPro"/>
</dbReference>
<feature type="compositionally biased region" description="Acidic residues" evidence="7">
    <location>
        <begin position="846"/>
        <end position="856"/>
    </location>
</feature>
<dbReference type="GO" id="GO:0015031">
    <property type="term" value="P:protein transport"/>
    <property type="evidence" value="ECO:0007669"/>
    <property type="project" value="UniProtKB-KW"/>
</dbReference>
<dbReference type="Proteomes" id="UP000094336">
    <property type="component" value="Unassembled WGS sequence"/>
</dbReference>
<feature type="region of interest" description="Disordered" evidence="7">
    <location>
        <begin position="592"/>
        <end position="612"/>
    </location>
</feature>
<dbReference type="GO" id="GO:0005085">
    <property type="term" value="F:guanyl-nucleotide exchange factor activity"/>
    <property type="evidence" value="ECO:0007669"/>
    <property type="project" value="UniProtKB-KW"/>
</dbReference>
<comment type="subcellular location">
    <subcellularLocation>
        <location evidence="1">Nucleus</location>
    </subcellularLocation>
</comment>
<dbReference type="CDD" id="cd16293">
    <property type="entry name" value="CPSF2-like_MBL-fold"/>
    <property type="match status" value="1"/>
</dbReference>
<dbReference type="OrthoDB" id="64353at2759"/>
<evidence type="ECO:0000256" key="6">
    <source>
        <dbReference type="ARBA" id="ARBA00023242"/>
    </source>
</evidence>
<keyword evidence="3" id="KW-0344">Guanine-nucleotide releasing factor</keyword>
<keyword evidence="10" id="KW-1185">Reference proteome</keyword>
<reference evidence="10" key="1">
    <citation type="submission" date="2016-05" db="EMBL/GenBank/DDBJ databases">
        <title>Comparative genomics of biotechnologically important yeasts.</title>
        <authorList>
            <consortium name="DOE Joint Genome Institute"/>
            <person name="Riley R."/>
            <person name="Haridas S."/>
            <person name="Wolfe K.H."/>
            <person name="Lopes M.R."/>
            <person name="Hittinger C.T."/>
            <person name="Goker M."/>
            <person name="Salamov A."/>
            <person name="Wisecaver J."/>
            <person name="Long T.M."/>
            <person name="Aerts A.L."/>
            <person name="Barry K."/>
            <person name="Choi C."/>
            <person name="Clum A."/>
            <person name="Coughlan A.Y."/>
            <person name="Deshpande S."/>
            <person name="Douglass A.P."/>
            <person name="Hanson S.J."/>
            <person name="Klenk H.-P."/>
            <person name="Labutti K."/>
            <person name="Lapidus A."/>
            <person name="Lindquist E."/>
            <person name="Lipzen A."/>
            <person name="Meier-Kolthoff J.P."/>
            <person name="Ohm R.A."/>
            <person name="Otillar R.P."/>
            <person name="Pangilinan J."/>
            <person name="Peng Y."/>
            <person name="Rokas A."/>
            <person name="Rosa C.A."/>
            <person name="Scheuner C."/>
            <person name="Sibirny A.A."/>
            <person name="Slot J.C."/>
            <person name="Stielow J.B."/>
            <person name="Sun H."/>
            <person name="Kurtzman C.P."/>
            <person name="Blackwell M."/>
            <person name="Grigoriev I.V."/>
            <person name="Jeffries T.W."/>
        </authorList>
    </citation>
    <scope>NUCLEOTIDE SEQUENCE [LARGE SCALE GENOMIC DNA]</scope>
    <source>
        <strain evidence="10">NRRL Y-12698</strain>
    </source>
</reference>
<dbReference type="PROSITE" id="PS51796">
    <property type="entry name" value="MSS4"/>
    <property type="match status" value="1"/>
</dbReference>
<dbReference type="InterPro" id="IPR007515">
    <property type="entry name" value="Mss4"/>
</dbReference>
<accession>A0A1E3QPB3</accession>
<feature type="domain" description="Beta-Casp" evidence="8">
    <location>
        <begin position="399"/>
        <end position="515"/>
    </location>
</feature>
<organism evidence="9 10">
    <name type="scientific">Babjeviella inositovora NRRL Y-12698</name>
    <dbReference type="NCBI Taxonomy" id="984486"/>
    <lineage>
        <taxon>Eukaryota</taxon>
        <taxon>Fungi</taxon>
        <taxon>Dikarya</taxon>
        <taxon>Ascomycota</taxon>
        <taxon>Saccharomycotina</taxon>
        <taxon>Pichiomycetes</taxon>
        <taxon>Serinales incertae sedis</taxon>
        <taxon>Babjeviella</taxon>
    </lineage>
</organism>
<dbReference type="InterPro" id="IPR035639">
    <property type="entry name" value="CPSF2_MBL"/>
</dbReference>
<keyword evidence="5" id="KW-0653">Protein transport</keyword>
<dbReference type="GO" id="GO:0003723">
    <property type="term" value="F:RNA binding"/>
    <property type="evidence" value="ECO:0007669"/>
    <property type="project" value="InterPro"/>
</dbReference>
<gene>
    <name evidence="9" type="ORF">BABINDRAFT_8441</name>
</gene>
<dbReference type="SUPFAM" id="SSF56281">
    <property type="entry name" value="Metallo-hydrolase/oxidoreductase"/>
    <property type="match status" value="1"/>
</dbReference>
<dbReference type="SMART" id="SM01027">
    <property type="entry name" value="Beta-Casp"/>
    <property type="match status" value="1"/>
</dbReference>
<dbReference type="PANTHER" id="PTHR45922">
    <property type="entry name" value="CLEAVAGE AND POLYADENYLATION SPECIFICITY FACTOR SUBUNIT 2"/>
    <property type="match status" value="1"/>
</dbReference>
<evidence type="ECO:0000256" key="1">
    <source>
        <dbReference type="ARBA" id="ARBA00004123"/>
    </source>
</evidence>
<dbReference type="Gene3D" id="2.170.150.10">
    <property type="entry name" value="Metal Binding Protein, Guanine Nucleotide Exchange Factor, Chain A"/>
    <property type="match status" value="1"/>
</dbReference>
<dbReference type="InterPro" id="IPR001279">
    <property type="entry name" value="Metallo-B-lactamas"/>
</dbReference>